<evidence type="ECO:0000313" key="2">
    <source>
        <dbReference type="Proteomes" id="UP001233999"/>
    </source>
</evidence>
<reference evidence="1" key="1">
    <citation type="journal article" date="2023" name="IScience">
        <title>Live-bearing cockroach genome reveals convergent evolutionary mechanisms linked to viviparity in insects and beyond.</title>
        <authorList>
            <person name="Fouks B."/>
            <person name="Harrison M.C."/>
            <person name="Mikhailova A.A."/>
            <person name="Marchal E."/>
            <person name="English S."/>
            <person name="Carruthers M."/>
            <person name="Jennings E.C."/>
            <person name="Chiamaka E.L."/>
            <person name="Frigard R.A."/>
            <person name="Pippel M."/>
            <person name="Attardo G.M."/>
            <person name="Benoit J.B."/>
            <person name="Bornberg-Bauer E."/>
            <person name="Tobe S.S."/>
        </authorList>
    </citation>
    <scope>NUCLEOTIDE SEQUENCE</scope>
    <source>
        <strain evidence="1">Stay&amp;Tobe</strain>
    </source>
</reference>
<feature type="non-terminal residue" evidence="1">
    <location>
        <position position="150"/>
    </location>
</feature>
<reference evidence="1" key="2">
    <citation type="submission" date="2023-05" db="EMBL/GenBank/DDBJ databases">
        <authorList>
            <person name="Fouks B."/>
        </authorList>
    </citation>
    <scope>NUCLEOTIDE SEQUENCE</scope>
    <source>
        <strain evidence="1">Stay&amp;Tobe</strain>
        <tissue evidence="1">Testes</tissue>
    </source>
</reference>
<organism evidence="1 2">
    <name type="scientific">Diploptera punctata</name>
    <name type="common">Pacific beetle cockroach</name>
    <dbReference type="NCBI Taxonomy" id="6984"/>
    <lineage>
        <taxon>Eukaryota</taxon>
        <taxon>Metazoa</taxon>
        <taxon>Ecdysozoa</taxon>
        <taxon>Arthropoda</taxon>
        <taxon>Hexapoda</taxon>
        <taxon>Insecta</taxon>
        <taxon>Pterygota</taxon>
        <taxon>Neoptera</taxon>
        <taxon>Polyneoptera</taxon>
        <taxon>Dictyoptera</taxon>
        <taxon>Blattodea</taxon>
        <taxon>Blaberoidea</taxon>
        <taxon>Blaberidae</taxon>
        <taxon>Diplopterinae</taxon>
        <taxon>Diploptera</taxon>
    </lineage>
</organism>
<gene>
    <name evidence="1" type="ORF">L9F63_014549</name>
</gene>
<comment type="caution">
    <text evidence="1">The sequence shown here is derived from an EMBL/GenBank/DDBJ whole genome shotgun (WGS) entry which is preliminary data.</text>
</comment>
<dbReference type="EMBL" id="JASPKZ010003079">
    <property type="protein sequence ID" value="KAJ9594033.1"/>
    <property type="molecule type" value="Genomic_DNA"/>
</dbReference>
<accession>A0AAD8A7Z0</accession>
<sequence length="150" mass="18363">NTVKPTFMHGTPLHDGKIGYRLCTEIQYRLCTEIQKYRNTVPFMHRNTVKCINTEIQKYRVIEPVFFKKYRVIEPNYSTVYAQKYRYDISHHFYAHESIQKYRNTEIQKYRYDIFTPFFMRMSRFSKCINTEIQKYSTVYAQKYRNTVNA</sequence>
<dbReference type="AlphaFoldDB" id="A0AAD8A7Z0"/>
<protein>
    <submittedName>
        <fullName evidence="1">Uncharacterized protein</fullName>
    </submittedName>
</protein>
<proteinExistence type="predicted"/>
<dbReference type="Proteomes" id="UP001233999">
    <property type="component" value="Unassembled WGS sequence"/>
</dbReference>
<feature type="non-terminal residue" evidence="1">
    <location>
        <position position="1"/>
    </location>
</feature>
<evidence type="ECO:0000313" key="1">
    <source>
        <dbReference type="EMBL" id="KAJ9594033.1"/>
    </source>
</evidence>
<name>A0AAD8A7Z0_DIPPU</name>
<keyword evidence="2" id="KW-1185">Reference proteome</keyword>